<keyword evidence="1" id="KW-0175">Coiled coil</keyword>
<feature type="compositionally biased region" description="Polar residues" evidence="2">
    <location>
        <begin position="231"/>
        <end position="240"/>
    </location>
</feature>
<gene>
    <name evidence="3" type="ORF">HKK74_01990</name>
</gene>
<proteinExistence type="predicted"/>
<protein>
    <submittedName>
        <fullName evidence="3">Uncharacterized protein</fullName>
    </submittedName>
</protein>
<keyword evidence="4" id="KW-1185">Reference proteome</keyword>
<dbReference type="RefSeq" id="WP_187241209.1">
    <property type="nucleotide sequence ID" value="NZ_BAAAOK010000011.1"/>
</dbReference>
<organism evidence="3 4">
    <name type="scientific">Actinomadura alba</name>
    <dbReference type="NCBI Taxonomy" id="406431"/>
    <lineage>
        <taxon>Bacteria</taxon>
        <taxon>Bacillati</taxon>
        <taxon>Actinomycetota</taxon>
        <taxon>Actinomycetes</taxon>
        <taxon>Streptosporangiales</taxon>
        <taxon>Thermomonosporaceae</taxon>
        <taxon>Actinomadura</taxon>
    </lineage>
</organism>
<sequence>MLDDLTEIRAHIEAAHTEICEIAEQGVTRRWRMHIPAQPDRDSDLLISRALKDAEELADEVERLRDKVLIQGGIHNGGSVSCDAVNELLQQAETERDNARADHARADHAGAERRLQVAQQTIEIKDQAITDLKAERDALKAALPGDVARQIAEVEAKRAAMPEDERRRHEASDAPLLRLQLAGWYRQAKEAEATLDRVRALHPRSTHGFVRDYVPMADVRTALDHPAKTRSPAQVESQVSAPQTPNPARPAPPKGDTP</sequence>
<reference evidence="3 4" key="1">
    <citation type="submission" date="2020-06" db="EMBL/GenBank/DDBJ databases">
        <title>Actinomadura xiongansis sp. nov., isolated from soil of Baiyangdian.</title>
        <authorList>
            <person name="Zhang X."/>
        </authorList>
    </citation>
    <scope>NUCLEOTIDE SEQUENCE [LARGE SCALE GENOMIC DNA]</scope>
    <source>
        <strain evidence="3 4">HBUM206468</strain>
    </source>
</reference>
<feature type="coiled-coil region" evidence="1">
    <location>
        <begin position="47"/>
        <end position="142"/>
    </location>
</feature>
<evidence type="ECO:0000256" key="1">
    <source>
        <dbReference type="SAM" id="Coils"/>
    </source>
</evidence>
<feature type="compositionally biased region" description="Pro residues" evidence="2">
    <location>
        <begin position="244"/>
        <end position="258"/>
    </location>
</feature>
<name>A0ABR7LIE5_9ACTN</name>
<evidence type="ECO:0000313" key="4">
    <source>
        <dbReference type="Proteomes" id="UP000805614"/>
    </source>
</evidence>
<comment type="caution">
    <text evidence="3">The sequence shown here is derived from an EMBL/GenBank/DDBJ whole genome shotgun (WGS) entry which is preliminary data.</text>
</comment>
<feature type="region of interest" description="Disordered" evidence="2">
    <location>
        <begin position="224"/>
        <end position="258"/>
    </location>
</feature>
<dbReference type="Proteomes" id="UP000805614">
    <property type="component" value="Unassembled WGS sequence"/>
</dbReference>
<evidence type="ECO:0000313" key="3">
    <source>
        <dbReference type="EMBL" id="MBC6464275.1"/>
    </source>
</evidence>
<accession>A0ABR7LIE5</accession>
<evidence type="ECO:0000256" key="2">
    <source>
        <dbReference type="SAM" id="MobiDB-lite"/>
    </source>
</evidence>
<dbReference type="EMBL" id="JABVEC010000001">
    <property type="protein sequence ID" value="MBC6464275.1"/>
    <property type="molecule type" value="Genomic_DNA"/>
</dbReference>